<dbReference type="Gene3D" id="3.40.50.1970">
    <property type="match status" value="1"/>
</dbReference>
<gene>
    <name evidence="6" type="ORF">H9632_04695</name>
</gene>
<keyword evidence="7" id="KW-1185">Reference proteome</keyword>
<keyword evidence="3" id="KW-0520">NAD</keyword>
<dbReference type="SUPFAM" id="SSF56796">
    <property type="entry name" value="Dehydroquinate synthase-like"/>
    <property type="match status" value="1"/>
</dbReference>
<comment type="caution">
    <text evidence="6">The sequence shown here is derived from an EMBL/GenBank/DDBJ whole genome shotgun (WGS) entry which is preliminary data.</text>
</comment>
<feature type="domain" description="Alcohol dehydrogenase iron-type/glycerol dehydrogenase GldA" evidence="4">
    <location>
        <begin position="14"/>
        <end position="189"/>
    </location>
</feature>
<dbReference type="PROSITE" id="PS00913">
    <property type="entry name" value="ADH_IRON_1"/>
    <property type="match status" value="1"/>
</dbReference>
<dbReference type="Pfam" id="PF00465">
    <property type="entry name" value="Fe-ADH"/>
    <property type="match status" value="1"/>
</dbReference>
<dbReference type="PANTHER" id="PTHR11496">
    <property type="entry name" value="ALCOHOL DEHYDROGENASE"/>
    <property type="match status" value="1"/>
</dbReference>
<dbReference type="Proteomes" id="UP000600565">
    <property type="component" value="Unassembled WGS sequence"/>
</dbReference>
<keyword evidence="2" id="KW-0560">Oxidoreductase</keyword>
<evidence type="ECO:0000313" key="7">
    <source>
        <dbReference type="Proteomes" id="UP000600565"/>
    </source>
</evidence>
<dbReference type="InterPro" id="IPR001670">
    <property type="entry name" value="ADH_Fe/GldA"/>
</dbReference>
<reference evidence="6 7" key="1">
    <citation type="submission" date="2020-08" db="EMBL/GenBank/DDBJ databases">
        <title>A Genomic Blueprint of the Chicken Gut Microbiome.</title>
        <authorList>
            <person name="Gilroy R."/>
            <person name="Ravi A."/>
            <person name="Getino M."/>
            <person name="Pursley I."/>
            <person name="Horton D.L."/>
            <person name="Alikhan N.-F."/>
            <person name="Baker D."/>
            <person name="Gharbi K."/>
            <person name="Hall N."/>
            <person name="Watson M."/>
            <person name="Adriaenssens E.M."/>
            <person name="Foster-Nyarko E."/>
            <person name="Jarju S."/>
            <person name="Secka A."/>
            <person name="Antonio M."/>
            <person name="Oren A."/>
            <person name="Chaudhuri R."/>
            <person name="La Ragione R.M."/>
            <person name="Hildebrand F."/>
            <person name="Pallen M.J."/>
        </authorList>
    </citation>
    <scope>NUCLEOTIDE SEQUENCE [LARGE SCALE GENOMIC DNA]</scope>
    <source>
        <strain evidence="6 7">Sa1YVA6</strain>
    </source>
</reference>
<evidence type="ECO:0000313" key="6">
    <source>
        <dbReference type="EMBL" id="MBD8032356.1"/>
    </source>
</evidence>
<evidence type="ECO:0000256" key="3">
    <source>
        <dbReference type="ARBA" id="ARBA00023027"/>
    </source>
</evidence>
<dbReference type="RefSeq" id="WP_191702958.1">
    <property type="nucleotide sequence ID" value="NZ_JACSPW010000003.1"/>
</dbReference>
<evidence type="ECO:0000256" key="2">
    <source>
        <dbReference type="ARBA" id="ARBA00023002"/>
    </source>
</evidence>
<evidence type="ECO:0000256" key="1">
    <source>
        <dbReference type="ARBA" id="ARBA00007358"/>
    </source>
</evidence>
<proteinExistence type="inferred from homology"/>
<dbReference type="InterPro" id="IPR018211">
    <property type="entry name" value="ADH_Fe_CS"/>
</dbReference>
<feature type="domain" description="Fe-containing alcohol dehydrogenase-like C-terminal" evidence="5">
    <location>
        <begin position="200"/>
        <end position="371"/>
    </location>
</feature>
<dbReference type="Gene3D" id="1.20.1090.10">
    <property type="entry name" value="Dehydroquinate synthase-like - alpha domain"/>
    <property type="match status" value="1"/>
</dbReference>
<dbReference type="InterPro" id="IPR039697">
    <property type="entry name" value="Alcohol_dehydrogenase_Fe"/>
</dbReference>
<dbReference type="Pfam" id="PF25137">
    <property type="entry name" value="ADH_Fe_C"/>
    <property type="match status" value="1"/>
</dbReference>
<evidence type="ECO:0000259" key="4">
    <source>
        <dbReference type="Pfam" id="PF00465"/>
    </source>
</evidence>
<evidence type="ECO:0000259" key="5">
    <source>
        <dbReference type="Pfam" id="PF25137"/>
    </source>
</evidence>
<dbReference type="CDD" id="cd14863">
    <property type="entry name" value="Fe-ADH-like"/>
    <property type="match status" value="1"/>
</dbReference>
<sequence>MKTTSYFEFTHRPEIRSGAGSHVLVPDLIQGLGGKRPVLFSDKGLTDAGLTQKIKSLFDMVPGIKLAGVFDDIQQDAKSSNINRGLKYFKECNGDSIIAIGGGSVLDTAKTVKWALYNGVNQVEYVLTGNVLEVWPDAKPLGIPHISIPTTAGTGAEISSISVVFNEMLNLKCNLMNPYLTSDIAVLDPDLTVGLPPRVTAFTGMDALTHAVEGFFSTKATNFSDAFALHAAKIIVANLTTAVHEGKNVAARANMLQASAMAITSFQSAMANIPIHNIAHTYGARYGIPHGLANAVLMPSVMKNLSGVYLPKINAFAPALGVVPNEANPQETLDECINVIVELRNAVNLPASFEEFNIDTAEIPQLVPAVQNDPSSLSFRIPEDVIVNVSQEVISSKVSI</sequence>
<dbReference type="EMBL" id="JACSPW010000003">
    <property type="protein sequence ID" value="MBD8032356.1"/>
    <property type="molecule type" value="Genomic_DNA"/>
</dbReference>
<name>A0ABR8XK98_9BACL</name>
<protein>
    <submittedName>
        <fullName evidence="6">Iron-containing alcohol dehydrogenase</fullName>
    </submittedName>
</protein>
<dbReference type="InterPro" id="IPR056798">
    <property type="entry name" value="ADH_Fe_C"/>
</dbReference>
<comment type="similarity">
    <text evidence="1">Belongs to the iron-containing alcohol dehydrogenase family.</text>
</comment>
<dbReference type="PANTHER" id="PTHR11496:SF102">
    <property type="entry name" value="ALCOHOL DEHYDROGENASE 4"/>
    <property type="match status" value="1"/>
</dbReference>
<organism evidence="6 7">
    <name type="scientific">Solibacillus merdavium</name>
    <dbReference type="NCBI Taxonomy" id="2762218"/>
    <lineage>
        <taxon>Bacteria</taxon>
        <taxon>Bacillati</taxon>
        <taxon>Bacillota</taxon>
        <taxon>Bacilli</taxon>
        <taxon>Bacillales</taxon>
        <taxon>Caryophanaceae</taxon>
        <taxon>Solibacillus</taxon>
    </lineage>
</organism>
<accession>A0ABR8XK98</accession>